<keyword evidence="1" id="KW-0472">Membrane</keyword>
<keyword evidence="1" id="KW-0812">Transmembrane</keyword>
<name>A0ABY2WRH3_9FLAO</name>
<evidence type="ECO:0000313" key="2">
    <source>
        <dbReference type="EMBL" id="TMU57246.1"/>
    </source>
</evidence>
<proteinExistence type="predicted"/>
<dbReference type="EMBL" id="VCNI01000001">
    <property type="protein sequence ID" value="TMU57246.1"/>
    <property type="molecule type" value="Genomic_DNA"/>
</dbReference>
<gene>
    <name evidence="2" type="ORF">FGG15_06785</name>
</gene>
<reference evidence="2 3" key="1">
    <citation type="submission" date="2019-05" db="EMBL/GenBank/DDBJ databases">
        <title>Flagellimonas sp. AsT0115, sp. nov., isolated from a marine red algae, Asparagopsis taxiformis.</title>
        <authorList>
            <person name="Kim J."/>
            <person name="Jeong S.E."/>
            <person name="Jeon C.O."/>
        </authorList>
    </citation>
    <scope>NUCLEOTIDE SEQUENCE [LARGE SCALE GENOMIC DNA]</scope>
    <source>
        <strain evidence="2 3">AsT0115</strain>
    </source>
</reference>
<organism evidence="2 3">
    <name type="scientific">Flagellimonas algicola</name>
    <dbReference type="NCBI Taxonomy" id="2583815"/>
    <lineage>
        <taxon>Bacteria</taxon>
        <taxon>Pseudomonadati</taxon>
        <taxon>Bacteroidota</taxon>
        <taxon>Flavobacteriia</taxon>
        <taxon>Flavobacteriales</taxon>
        <taxon>Flavobacteriaceae</taxon>
        <taxon>Flagellimonas</taxon>
    </lineage>
</organism>
<sequence length="237" mass="26526">MKTRKIILLIVFILGVISLLILSSFISRNACEYANSNLDYIKDKTEAAIIADNFEQSKYLAYKALNSIEKTRSNFVECGCDGAIESLEAALFYLKDATKASSFTASKKLLHTALENMEIGSKVLKVFEEESISTYGNDVLFLNTTEALKQQGGVVLSDANPIKKQVHNCLLGFESSLDKVVTGVECDEAYQFISKIHEEANETLLNTELSEHKKQYHHRVKVITQDALVRLEECSKE</sequence>
<evidence type="ECO:0000256" key="1">
    <source>
        <dbReference type="SAM" id="Phobius"/>
    </source>
</evidence>
<dbReference type="RefSeq" id="WP_138834536.1">
    <property type="nucleotide sequence ID" value="NZ_VCNI01000001.1"/>
</dbReference>
<feature type="transmembrane region" description="Helical" evidence="1">
    <location>
        <begin position="7"/>
        <end position="26"/>
    </location>
</feature>
<dbReference type="Proteomes" id="UP000751614">
    <property type="component" value="Unassembled WGS sequence"/>
</dbReference>
<evidence type="ECO:0000313" key="3">
    <source>
        <dbReference type="Proteomes" id="UP000751614"/>
    </source>
</evidence>
<comment type="caution">
    <text evidence="2">The sequence shown here is derived from an EMBL/GenBank/DDBJ whole genome shotgun (WGS) entry which is preliminary data.</text>
</comment>
<keyword evidence="3" id="KW-1185">Reference proteome</keyword>
<protein>
    <submittedName>
        <fullName evidence="2">Uncharacterized protein</fullName>
    </submittedName>
</protein>
<keyword evidence="1" id="KW-1133">Transmembrane helix</keyword>
<accession>A0ABY2WRH3</accession>